<name>A0A2G7FHI6_9EURO</name>
<dbReference type="CDD" id="cd05233">
    <property type="entry name" value="SDR_c"/>
    <property type="match status" value="1"/>
</dbReference>
<evidence type="ECO:0000256" key="4">
    <source>
        <dbReference type="ARBA" id="ARBA00022691"/>
    </source>
</evidence>
<dbReference type="GO" id="GO:0044550">
    <property type="term" value="P:secondary metabolite biosynthetic process"/>
    <property type="evidence" value="ECO:0007669"/>
    <property type="project" value="UniProtKB-ARBA"/>
</dbReference>
<dbReference type="GO" id="GO:0016491">
    <property type="term" value="F:oxidoreductase activity"/>
    <property type="evidence" value="ECO:0007669"/>
    <property type="project" value="UniProtKB-KW"/>
</dbReference>
<dbReference type="Pfam" id="PF00891">
    <property type="entry name" value="Methyltransf_2"/>
    <property type="match status" value="1"/>
</dbReference>
<feature type="domain" description="O-methyltransferase dimerisation" evidence="8">
    <location>
        <begin position="315"/>
        <end position="375"/>
    </location>
</feature>
<feature type="domain" description="O-methyltransferase C-terminal" evidence="7">
    <location>
        <begin position="491"/>
        <end position="631"/>
    </location>
</feature>
<gene>
    <name evidence="9" type="ORF">AARAC_009186</name>
</gene>
<sequence>MSLSGKIAIVTGASRGIGASIALELAKQGAKVVLTYVSTSSDNAINEVIQRIRSLNNGSEATKVQIDLHQPSAPETILSATFRAFPSTDNKVDILVNNAGQSQCKLLADTEIEDYTSMFDVNVRNTIFMAKAVLPYLRAPGRIINITSIAARRGSVGFSIYSATKAAVEGFTRALACEVGSYGHTVNAVAPGAVESDMLRGSVPDELVRYILDNTPLGNRIGTPEEIAAVVAFLADPKAATDMAITYEAVAAAPSAPSEFPRLLKEINSQSEAFVNGQREARMKIVNAAESLVHALETPSETVMRCCMAQCTAFASIEACVHLRIFSLIASSDDPKAVRDLANATGADEHLLGRLLKHLAAMGVVTETGPDEYCRNGLSTALGMTRYSDAWQSTPVSLHSAIHALPAWLEKNDYRNPTDARNIAFTMQYNTDLPFFEWLHSDLEHFPLASQFNSIMSTYHQGRPSWIEAGFYPVHDNLIQGARDGEDNVFLVDVGGGRGHDLVEFLSRWPGAPGRLVLQDLPAVLDSIVALDPSIERMAHDFFTEQPVKGARVYSFHAVLHDRNDKDCHAILSRLAASMEPGYSKLLINDIVIPTTGAHWEATALDILMAACFASWERTEQQWHQLIESVGLKVVKVWHGTGSVASVIECELA</sequence>
<organism evidence="9 10">
    <name type="scientific">Aspergillus arachidicola</name>
    <dbReference type="NCBI Taxonomy" id="656916"/>
    <lineage>
        <taxon>Eukaryota</taxon>
        <taxon>Fungi</taxon>
        <taxon>Dikarya</taxon>
        <taxon>Ascomycota</taxon>
        <taxon>Pezizomycotina</taxon>
        <taxon>Eurotiomycetes</taxon>
        <taxon>Eurotiomycetidae</taxon>
        <taxon>Eurotiales</taxon>
        <taxon>Aspergillaceae</taxon>
        <taxon>Aspergillus</taxon>
        <taxon>Aspergillus subgen. Circumdati</taxon>
    </lineage>
</organism>
<dbReference type="InterPro" id="IPR012967">
    <property type="entry name" value="COMT_dimerisation"/>
</dbReference>
<evidence type="ECO:0000256" key="6">
    <source>
        <dbReference type="ARBA" id="ARBA00023002"/>
    </source>
</evidence>
<dbReference type="InterPro" id="IPR020904">
    <property type="entry name" value="Sc_DH/Rdtase_CS"/>
</dbReference>
<dbReference type="SUPFAM" id="SSF53335">
    <property type="entry name" value="S-adenosyl-L-methionine-dependent methyltransferases"/>
    <property type="match status" value="1"/>
</dbReference>
<evidence type="ECO:0000259" key="8">
    <source>
        <dbReference type="Pfam" id="PF08100"/>
    </source>
</evidence>
<dbReference type="InterPro" id="IPR016461">
    <property type="entry name" value="COMT-like"/>
</dbReference>
<keyword evidence="6" id="KW-0560">Oxidoreductase</keyword>
<evidence type="ECO:0000256" key="3">
    <source>
        <dbReference type="ARBA" id="ARBA00022679"/>
    </source>
</evidence>
<evidence type="ECO:0000313" key="10">
    <source>
        <dbReference type="Proteomes" id="UP000231358"/>
    </source>
</evidence>
<reference evidence="9 10" key="1">
    <citation type="submission" date="2017-05" db="EMBL/GenBank/DDBJ databases">
        <title>Genome sequence for an aflatoxigenic pathogen of Argentinian peanut, Aspergillus arachidicola.</title>
        <authorList>
            <person name="Moore G."/>
            <person name="Beltz S.B."/>
            <person name="Mack B.M."/>
        </authorList>
    </citation>
    <scope>NUCLEOTIDE SEQUENCE [LARGE SCALE GENOMIC DNA]</scope>
    <source>
        <strain evidence="9 10">CBS 117610</strain>
    </source>
</reference>
<evidence type="ECO:0000256" key="1">
    <source>
        <dbReference type="ARBA" id="ARBA00006484"/>
    </source>
</evidence>
<dbReference type="SUPFAM" id="SSF46785">
    <property type="entry name" value="Winged helix' DNA-binding domain"/>
    <property type="match status" value="1"/>
</dbReference>
<keyword evidence="2 9" id="KW-0489">Methyltransferase</keyword>
<protein>
    <submittedName>
        <fullName evidence="9">O-methyltransferase</fullName>
    </submittedName>
</protein>
<proteinExistence type="inferred from homology"/>
<keyword evidence="5" id="KW-0521">NADP</keyword>
<dbReference type="AlphaFoldDB" id="A0A2G7FHI6"/>
<dbReference type="Gene3D" id="1.10.10.10">
    <property type="entry name" value="Winged helix-like DNA-binding domain superfamily/Winged helix DNA-binding domain"/>
    <property type="match status" value="1"/>
</dbReference>
<keyword evidence="3 9" id="KW-0808">Transferase</keyword>
<dbReference type="InterPro" id="IPR029063">
    <property type="entry name" value="SAM-dependent_MTases_sf"/>
</dbReference>
<dbReference type="PANTHER" id="PTHR43712">
    <property type="entry name" value="PUTATIVE (AFU_ORTHOLOGUE AFUA_4G14580)-RELATED"/>
    <property type="match status" value="1"/>
</dbReference>
<dbReference type="InterPro" id="IPR036390">
    <property type="entry name" value="WH_DNA-bd_sf"/>
</dbReference>
<dbReference type="PROSITE" id="PS00061">
    <property type="entry name" value="ADH_SHORT"/>
    <property type="match status" value="1"/>
</dbReference>
<dbReference type="PRINTS" id="PR00080">
    <property type="entry name" value="SDRFAMILY"/>
</dbReference>
<dbReference type="EMBL" id="NEXV01000636">
    <property type="protein sequence ID" value="PIG80092.1"/>
    <property type="molecule type" value="Genomic_DNA"/>
</dbReference>
<keyword evidence="4" id="KW-0949">S-adenosyl-L-methionine</keyword>
<accession>A0A2G7FHI6</accession>
<dbReference type="GO" id="GO:0046983">
    <property type="term" value="F:protein dimerization activity"/>
    <property type="evidence" value="ECO:0007669"/>
    <property type="project" value="InterPro"/>
</dbReference>
<dbReference type="SUPFAM" id="SSF51735">
    <property type="entry name" value="NAD(P)-binding Rossmann-fold domains"/>
    <property type="match status" value="1"/>
</dbReference>
<dbReference type="InterPro" id="IPR001077">
    <property type="entry name" value="COMT_C"/>
</dbReference>
<dbReference type="FunFam" id="3.40.50.720:FF:000374">
    <property type="entry name" value="3-oxoacyl-(Acyl-carrier-protein) reductase"/>
    <property type="match status" value="1"/>
</dbReference>
<dbReference type="Proteomes" id="UP000231358">
    <property type="component" value="Unassembled WGS sequence"/>
</dbReference>
<dbReference type="Pfam" id="PF08100">
    <property type="entry name" value="Dimerisation"/>
    <property type="match status" value="1"/>
</dbReference>
<comment type="similarity">
    <text evidence="1">Belongs to the short-chain dehydrogenases/reductases (SDR) family.</text>
</comment>
<dbReference type="GO" id="GO:0032259">
    <property type="term" value="P:methylation"/>
    <property type="evidence" value="ECO:0007669"/>
    <property type="project" value="UniProtKB-KW"/>
</dbReference>
<evidence type="ECO:0000313" key="9">
    <source>
        <dbReference type="EMBL" id="PIG80092.1"/>
    </source>
</evidence>
<evidence type="ECO:0000259" key="7">
    <source>
        <dbReference type="Pfam" id="PF00891"/>
    </source>
</evidence>
<dbReference type="GO" id="GO:0008171">
    <property type="term" value="F:O-methyltransferase activity"/>
    <property type="evidence" value="ECO:0007669"/>
    <property type="project" value="InterPro"/>
</dbReference>
<dbReference type="InterPro" id="IPR036291">
    <property type="entry name" value="NAD(P)-bd_dom_sf"/>
</dbReference>
<comment type="caution">
    <text evidence="9">The sequence shown here is derived from an EMBL/GenBank/DDBJ whole genome shotgun (WGS) entry which is preliminary data.</text>
</comment>
<evidence type="ECO:0000256" key="5">
    <source>
        <dbReference type="ARBA" id="ARBA00022857"/>
    </source>
</evidence>
<dbReference type="Gene3D" id="3.40.50.150">
    <property type="entry name" value="Vaccinia Virus protein VP39"/>
    <property type="match status" value="1"/>
</dbReference>
<dbReference type="PRINTS" id="PR00081">
    <property type="entry name" value="GDHRDH"/>
</dbReference>
<dbReference type="Pfam" id="PF13561">
    <property type="entry name" value="adh_short_C2"/>
    <property type="match status" value="1"/>
</dbReference>
<dbReference type="STRING" id="656916.A0A2G7FHI6"/>
<dbReference type="PROSITE" id="PS51683">
    <property type="entry name" value="SAM_OMT_II"/>
    <property type="match status" value="1"/>
</dbReference>
<dbReference type="Gene3D" id="3.40.50.720">
    <property type="entry name" value="NAD(P)-binding Rossmann-like Domain"/>
    <property type="match status" value="1"/>
</dbReference>
<evidence type="ECO:0000256" key="2">
    <source>
        <dbReference type="ARBA" id="ARBA00022603"/>
    </source>
</evidence>
<keyword evidence="10" id="KW-1185">Reference proteome</keyword>
<dbReference type="PANTHER" id="PTHR43712:SF1">
    <property type="entry name" value="HYPOTHETICAL O-METHYLTRANSFERASE (EUROFUNG)-RELATED"/>
    <property type="match status" value="1"/>
</dbReference>
<dbReference type="InterPro" id="IPR002347">
    <property type="entry name" value="SDR_fam"/>
</dbReference>
<dbReference type="InterPro" id="IPR036388">
    <property type="entry name" value="WH-like_DNA-bd_sf"/>
</dbReference>